<proteinExistence type="predicted"/>
<name>A0A972FN61_9FLAO</name>
<dbReference type="Pfam" id="PF24722">
    <property type="entry name" value="DUF7674"/>
    <property type="match status" value="1"/>
</dbReference>
<reference evidence="2" key="1">
    <citation type="submission" date="2020-02" db="EMBL/GenBank/DDBJ databases">
        <title>Flavobacterium sp. genome.</title>
        <authorList>
            <person name="Jung H.S."/>
            <person name="Baek J.H."/>
            <person name="Jeon C.O."/>
        </authorList>
    </citation>
    <scope>NUCLEOTIDE SEQUENCE</scope>
    <source>
        <strain evidence="2">SE-s28</strain>
    </source>
</reference>
<gene>
    <name evidence="2" type="ORF">G6047_12075</name>
</gene>
<evidence type="ECO:0000313" key="2">
    <source>
        <dbReference type="EMBL" id="NMH28772.1"/>
    </source>
</evidence>
<dbReference type="RefSeq" id="WP_169527885.1">
    <property type="nucleotide sequence ID" value="NZ_JAAMPU010000107.1"/>
</dbReference>
<evidence type="ECO:0000313" key="3">
    <source>
        <dbReference type="Proteomes" id="UP000712080"/>
    </source>
</evidence>
<organism evidence="2 3">
    <name type="scientific">Flavobacterium silvaticum</name>
    <dbReference type="NCBI Taxonomy" id="1852020"/>
    <lineage>
        <taxon>Bacteria</taxon>
        <taxon>Pseudomonadati</taxon>
        <taxon>Bacteroidota</taxon>
        <taxon>Flavobacteriia</taxon>
        <taxon>Flavobacteriales</taxon>
        <taxon>Flavobacteriaceae</taxon>
        <taxon>Flavobacterium</taxon>
    </lineage>
</organism>
<comment type="caution">
    <text evidence="2">The sequence shown here is derived from an EMBL/GenBank/DDBJ whole genome shotgun (WGS) entry which is preliminary data.</text>
</comment>
<feature type="domain" description="DUF7674" evidence="1">
    <location>
        <begin position="13"/>
        <end position="88"/>
    </location>
</feature>
<dbReference type="Proteomes" id="UP000712080">
    <property type="component" value="Unassembled WGS sequence"/>
</dbReference>
<dbReference type="InterPro" id="IPR056091">
    <property type="entry name" value="DUF7674"/>
</dbReference>
<keyword evidence="3" id="KW-1185">Reference proteome</keyword>
<sequence length="93" mass="10227">MKNTIISIQGKASRLAEITKTCLRTGNIVRARKCLLAAEELLKNGSLETKVAITNVYVFSVSGFMELRNCRISGLFPPLLHAEYISQINATSV</sequence>
<accession>A0A972FN61</accession>
<evidence type="ECO:0000259" key="1">
    <source>
        <dbReference type="Pfam" id="PF24722"/>
    </source>
</evidence>
<dbReference type="EMBL" id="JAAMPU010000107">
    <property type="protein sequence ID" value="NMH28772.1"/>
    <property type="molecule type" value="Genomic_DNA"/>
</dbReference>
<dbReference type="AlphaFoldDB" id="A0A972FN61"/>
<protein>
    <recommendedName>
        <fullName evidence="1">DUF7674 domain-containing protein</fullName>
    </recommendedName>
</protein>